<evidence type="ECO:0000313" key="3">
    <source>
        <dbReference type="EMBL" id="QDH46480.1"/>
    </source>
</evidence>
<protein>
    <submittedName>
        <fullName evidence="3">Putative glutamine amidotransferase</fullName>
    </submittedName>
</protein>
<keyword evidence="3" id="KW-0315">Glutamine amidotransferase</keyword>
<dbReference type="Pfam" id="PF13522">
    <property type="entry name" value="GATase_6"/>
    <property type="match status" value="1"/>
</dbReference>
<dbReference type="InterPro" id="IPR017932">
    <property type="entry name" value="GATase_2_dom"/>
</dbReference>
<gene>
    <name evidence="3" type="ORF">LAh6_108</name>
</gene>
<keyword evidence="3" id="KW-0808">Transferase</keyword>
<name>A0A513ZZM9_9CAUD</name>
<dbReference type="InterPro" id="IPR029055">
    <property type="entry name" value="Ntn_hydrolases_N"/>
</dbReference>
<dbReference type="Proteomes" id="UP000319466">
    <property type="component" value="Segment"/>
</dbReference>
<dbReference type="GO" id="GO:0016740">
    <property type="term" value="F:transferase activity"/>
    <property type="evidence" value="ECO:0007669"/>
    <property type="project" value="UniProtKB-KW"/>
</dbReference>
<sequence>MCGIVLMGCKYPGARDVDLFEQLLFADTFRGPHSTGVHSLFQLEDKGPVITETQKKQLDGPAFIASNLWPLVSERRVPGATANSVLIKRPFCMIGHNRWATKGGINDANAHPFTHGHITMVHNGTLRNQALLPDHAKFEVDSDNVAYALSVWGVEKTVQNLNGAFTLIWHDANLQTVNIIRNSERPFHLARTSAGDWFGASEESMLKWILSRQKVPVTVAESFECEVGVQYIFDVSTGKFLPKENVKHELPTFRTTFYQGFSQGASSYYDDEYDYDTWWNERGTRHSTNTETRQAQQARSSTSVSTTDAAKRREMNDLLWEHGVTQRIGDRVNFTSTDFQSYPKNSPYGEMVGYLDTKEYVGTISHGVEKKLYNQFQEYRGEIVKAVVEDGTLYVTISKPMLLESIIEPREDGEPNGNVALIEYPAVGTRFEYKITLINMTTRTWSGQTAAGIDVYGDWFHRYSGMEVGDVWSGRSVVRVDNRYRMADCIKVSGKEGLEGEIKEGDKVKFRITSLNLGTTSFEGMTVKGNQKVSGSIPTNLSMALGEEFEGGVYIAFNDKSFRVNNVCRPGTLSNQELLASIADLVVDDEKVNTTATGERFTAKKWEESLVSTCCACSSPISFDDMKDAVIISGYSFCKECKDLDPPFDGVVINHPVAVAENWFDCPECDMRKHIVVKSKNSNLCITCEGKKSRVTRPILSVSVTSNRARLDSDMGKEVEFVITQLATGPAFWGKTRTDIAVSGVIPEDVVAHVGEIWKGVISHKFVDGSYRIENIKKRSTSEVVRSISDNRDIKTLPNGASIKKDLWDKMCNCKHCSNPIPWDDADLVTFVGGVPVCKTCEKVLI</sequence>
<keyword evidence="4" id="KW-1185">Reference proteome</keyword>
<dbReference type="EMBL" id="MK838112">
    <property type="protein sequence ID" value="QDH46480.1"/>
    <property type="molecule type" value="Genomic_DNA"/>
</dbReference>
<feature type="compositionally biased region" description="Polar residues" evidence="1">
    <location>
        <begin position="286"/>
        <end position="308"/>
    </location>
</feature>
<feature type="domain" description="Glutamine amidotransferase type-2" evidence="2">
    <location>
        <begin position="2"/>
        <end position="246"/>
    </location>
</feature>
<evidence type="ECO:0000313" key="4">
    <source>
        <dbReference type="Proteomes" id="UP000319466"/>
    </source>
</evidence>
<dbReference type="SUPFAM" id="SSF56235">
    <property type="entry name" value="N-terminal nucleophile aminohydrolases (Ntn hydrolases)"/>
    <property type="match status" value="1"/>
</dbReference>
<feature type="region of interest" description="Disordered" evidence="1">
    <location>
        <begin position="285"/>
        <end position="309"/>
    </location>
</feature>
<dbReference type="Gene3D" id="3.60.20.10">
    <property type="entry name" value="Glutamine Phosphoribosylpyrophosphate, subunit 1, domain 1"/>
    <property type="match status" value="1"/>
</dbReference>
<accession>A0A513ZZM9</accession>
<reference evidence="3 4" key="1">
    <citation type="submission" date="2019-04" db="EMBL/GenBank/DDBJ databases">
        <title>Novel bacteriophages capable of disrupting biofilms from clinical strains of Aeromonas hydrophila with intrinsic antibiotic resistance.</title>
        <authorList>
            <person name="Kabwe M."/>
            <person name="Brown T.L."/>
            <person name="Speirs L."/>
            <person name="Ku H."/>
            <person name="Leach M."/>
            <person name="Chan H.T."/>
            <person name="Petrovski S."/>
            <person name="Lock P."/>
            <person name="Tucci J."/>
        </authorList>
    </citation>
    <scope>NUCLEOTIDE SEQUENCE [LARGE SCALE GENOMIC DNA]</scope>
</reference>
<evidence type="ECO:0000256" key="1">
    <source>
        <dbReference type="SAM" id="MobiDB-lite"/>
    </source>
</evidence>
<proteinExistence type="predicted"/>
<evidence type="ECO:0000259" key="2">
    <source>
        <dbReference type="PROSITE" id="PS51278"/>
    </source>
</evidence>
<dbReference type="CDD" id="cd00352">
    <property type="entry name" value="Gn_AT_II"/>
    <property type="match status" value="1"/>
</dbReference>
<dbReference type="PROSITE" id="PS51278">
    <property type="entry name" value="GATASE_TYPE_2"/>
    <property type="match status" value="1"/>
</dbReference>
<organism evidence="3 4">
    <name type="scientific">Aeromonas phage LAh_6</name>
    <dbReference type="NCBI Taxonomy" id="2591030"/>
    <lineage>
        <taxon>Viruses</taxon>
        <taxon>Duplodnaviria</taxon>
        <taxon>Heunggongvirae</taxon>
        <taxon>Uroviricota</taxon>
        <taxon>Caudoviricetes</taxon>
        <taxon>Grimontviridae</taxon>
        <taxon>Lahexavirus</taxon>
        <taxon>Lahexavirus LAh6</taxon>
    </lineage>
</organism>